<protein>
    <submittedName>
        <fullName evidence="5">Site-specific recombinase XerD</fullName>
    </submittedName>
</protein>
<dbReference type="Gene3D" id="1.10.150.130">
    <property type="match status" value="1"/>
</dbReference>
<comment type="caution">
    <text evidence="5">The sequence shown here is derived from an EMBL/GenBank/DDBJ whole genome shotgun (WGS) entry which is preliminary data.</text>
</comment>
<feature type="domain" description="Tyr recombinase" evidence="4">
    <location>
        <begin position="159"/>
        <end position="342"/>
    </location>
</feature>
<dbReference type="GO" id="GO:0003677">
    <property type="term" value="F:DNA binding"/>
    <property type="evidence" value="ECO:0007669"/>
    <property type="project" value="UniProtKB-KW"/>
</dbReference>
<dbReference type="InterPro" id="IPR002104">
    <property type="entry name" value="Integrase_catalytic"/>
</dbReference>
<dbReference type="InterPro" id="IPR050090">
    <property type="entry name" value="Tyrosine_recombinase_XerCD"/>
</dbReference>
<keyword evidence="3" id="KW-0233">DNA recombination</keyword>
<dbReference type="RefSeq" id="WP_101584334.1">
    <property type="nucleotide sequence ID" value="NZ_BJME01000012.1"/>
</dbReference>
<sequence length="361" mass="39873">MAFVRKTLAGRFRGVAKSGRVSLGSKTFDRRRDALAWAGQVETASAGGTDIRAGRMTVGALLPVWVEHRWETVAEKTAETDAELPGHLSAAFKARAVGAVTPAEVSAWLTRMLKTYSYGAVSRRRDSLSAFFEWCVRDRRIERNPVRAAPMPKRQAEQVEMNPFTETELTEVVKQIRTTSEHFADVVLLLGWCGVRWGEARSLRVSDVQQVPVPALRVRRSQSEGKDVKTTKGRAARTVPLANVAVPVVERLASGKKADDLLITGPRGGQLWNARFRHLTDWSDLGRGRRLHDLRHTAACMWLSRGVDLATVSAWLGHSTVTITNEYLHYLGTAADRAALVLLNDGGAPGVRDDEQETNDD</sequence>
<evidence type="ECO:0000256" key="3">
    <source>
        <dbReference type="ARBA" id="ARBA00023172"/>
    </source>
</evidence>
<dbReference type="PANTHER" id="PTHR30349">
    <property type="entry name" value="PHAGE INTEGRASE-RELATED"/>
    <property type="match status" value="1"/>
</dbReference>
<reference evidence="5" key="1">
    <citation type="submission" date="2017-03" db="EMBL/GenBank/DDBJ databases">
        <authorList>
            <person name="Monnet C."/>
        </authorList>
    </citation>
    <scope>NUCLEOTIDE SEQUENCE [LARGE SCALE GENOMIC DNA]</scope>
    <source>
        <strain evidence="5">ATCC 9175</strain>
    </source>
</reference>
<dbReference type="Gene3D" id="1.10.443.10">
    <property type="entry name" value="Intergrase catalytic core"/>
    <property type="match status" value="1"/>
</dbReference>
<gene>
    <name evidence="5" type="ORF">BAUR9175_03078</name>
</gene>
<organism evidence="5 6">
    <name type="scientific">Brevibacterium aurantiacum</name>
    <dbReference type="NCBI Taxonomy" id="273384"/>
    <lineage>
        <taxon>Bacteria</taxon>
        <taxon>Bacillati</taxon>
        <taxon>Actinomycetota</taxon>
        <taxon>Actinomycetes</taxon>
        <taxon>Micrococcales</taxon>
        <taxon>Brevibacteriaceae</taxon>
        <taxon>Brevibacterium</taxon>
    </lineage>
</organism>
<dbReference type="GO" id="GO:0015074">
    <property type="term" value="P:DNA integration"/>
    <property type="evidence" value="ECO:0007669"/>
    <property type="project" value="InterPro"/>
</dbReference>
<dbReference type="CDD" id="cd01189">
    <property type="entry name" value="INT_ICEBs1_C_like"/>
    <property type="match status" value="1"/>
</dbReference>
<evidence type="ECO:0000256" key="1">
    <source>
        <dbReference type="ARBA" id="ARBA00008857"/>
    </source>
</evidence>
<dbReference type="InterPro" id="IPR013762">
    <property type="entry name" value="Integrase-like_cat_sf"/>
</dbReference>
<dbReference type="SUPFAM" id="SSF56349">
    <property type="entry name" value="DNA breaking-rejoining enzymes"/>
    <property type="match status" value="1"/>
</dbReference>
<dbReference type="PANTHER" id="PTHR30349:SF64">
    <property type="entry name" value="PROPHAGE INTEGRASE INTD-RELATED"/>
    <property type="match status" value="1"/>
</dbReference>
<evidence type="ECO:0000256" key="2">
    <source>
        <dbReference type="ARBA" id="ARBA00023125"/>
    </source>
</evidence>
<keyword evidence="2" id="KW-0238">DNA-binding</keyword>
<evidence type="ECO:0000259" key="4">
    <source>
        <dbReference type="PROSITE" id="PS51898"/>
    </source>
</evidence>
<dbReference type="AlphaFoldDB" id="A0A2H1K331"/>
<dbReference type="EMBL" id="FXZB01000023">
    <property type="protein sequence ID" value="SMX94171.1"/>
    <property type="molecule type" value="Genomic_DNA"/>
</dbReference>
<proteinExistence type="inferred from homology"/>
<dbReference type="InterPro" id="IPR011010">
    <property type="entry name" value="DNA_brk_join_enz"/>
</dbReference>
<dbReference type="InterPro" id="IPR010998">
    <property type="entry name" value="Integrase_recombinase_N"/>
</dbReference>
<dbReference type="GO" id="GO:0006310">
    <property type="term" value="P:DNA recombination"/>
    <property type="evidence" value="ECO:0007669"/>
    <property type="project" value="UniProtKB-KW"/>
</dbReference>
<evidence type="ECO:0000313" key="5">
    <source>
        <dbReference type="EMBL" id="SMX94171.1"/>
    </source>
</evidence>
<dbReference type="Proteomes" id="UP000234525">
    <property type="component" value="Unassembled WGS sequence"/>
</dbReference>
<comment type="similarity">
    <text evidence="1">Belongs to the 'phage' integrase family.</text>
</comment>
<dbReference type="PROSITE" id="PS51898">
    <property type="entry name" value="TYR_RECOMBINASE"/>
    <property type="match status" value="1"/>
</dbReference>
<dbReference type="Pfam" id="PF00589">
    <property type="entry name" value="Phage_integrase"/>
    <property type="match status" value="1"/>
</dbReference>
<evidence type="ECO:0000313" key="6">
    <source>
        <dbReference type="Proteomes" id="UP000234525"/>
    </source>
</evidence>
<accession>A0A2H1K331</accession>
<name>A0A2H1K331_BREAU</name>
<keyword evidence="6" id="KW-1185">Reference proteome</keyword>